<dbReference type="HOGENOM" id="CLU_1101362_0_0_10"/>
<name>B4S926_PROA2</name>
<dbReference type="RefSeq" id="WP_012506096.1">
    <property type="nucleotide sequence ID" value="NC_011059.1"/>
</dbReference>
<accession>B4S926</accession>
<organism evidence="1 2">
    <name type="scientific">Prosthecochloris aestuarii (strain DSM 271 / SK 413)</name>
    <dbReference type="NCBI Taxonomy" id="290512"/>
    <lineage>
        <taxon>Bacteria</taxon>
        <taxon>Pseudomonadati</taxon>
        <taxon>Chlorobiota</taxon>
        <taxon>Chlorobiia</taxon>
        <taxon>Chlorobiales</taxon>
        <taxon>Chlorobiaceae</taxon>
        <taxon>Prosthecochloris</taxon>
    </lineage>
</organism>
<protein>
    <submittedName>
        <fullName evidence="1">Uncharacterized protein</fullName>
    </submittedName>
</protein>
<dbReference type="KEGG" id="paa:Paes_1543"/>
<sequence length="262" mass="29237">MGFFAKVFGSAFEPEAQPPRYDEDLPGVEDCFDRLAAWTTGKRMADADPQYSSMIRSLPPGEATSMRLSRSPGTISLEGDDPRVFGYPGSIELNMPTLTELAGTPRILLDLGYAGIEHEATGILHDLVNRTYRLRMSSIASRRYPLLRLQISFYSNLREPLHLEVLSDMLDCNVQDFYASLCDSGRYELSVHVMRDYIGSVFSSVPGDEIQSLHAGIVGLTRDLEALAPESRDMQQAVAEFERRHPLGEGMRSALFTTNHLK</sequence>
<gene>
    <name evidence="1" type="ordered locus">Paes_1543</name>
</gene>
<reference evidence="1" key="1">
    <citation type="submission" date="2008-06" db="EMBL/GenBank/DDBJ databases">
        <title>Complete sequence of chromosome of Prosthecochloris aestuarii DSM 271.</title>
        <authorList>
            <consortium name="US DOE Joint Genome Institute"/>
            <person name="Lucas S."/>
            <person name="Copeland A."/>
            <person name="Lapidus A."/>
            <person name="Glavina del Rio T."/>
            <person name="Dalin E."/>
            <person name="Tice H."/>
            <person name="Bruce D."/>
            <person name="Goodwin L."/>
            <person name="Pitluck S."/>
            <person name="Schmutz J."/>
            <person name="Larimer F."/>
            <person name="Land M."/>
            <person name="Hauser L."/>
            <person name="Kyrpides N."/>
            <person name="Anderson I."/>
            <person name="Liu Z."/>
            <person name="Li T."/>
            <person name="Zhao F."/>
            <person name="Overmann J."/>
            <person name="Bryant D.A."/>
            <person name="Richardson P."/>
        </authorList>
    </citation>
    <scope>NUCLEOTIDE SEQUENCE [LARGE SCALE GENOMIC DNA]</scope>
    <source>
        <strain evidence="1">DSM 271</strain>
    </source>
</reference>
<dbReference type="Proteomes" id="UP000002725">
    <property type="component" value="Chromosome"/>
</dbReference>
<dbReference type="eggNOG" id="ENOG5033RU7">
    <property type="taxonomic scope" value="Bacteria"/>
</dbReference>
<evidence type="ECO:0000313" key="2">
    <source>
        <dbReference type="Proteomes" id="UP000002725"/>
    </source>
</evidence>
<dbReference type="STRING" id="290512.Paes_1543"/>
<keyword evidence="2" id="KW-1185">Reference proteome</keyword>
<evidence type="ECO:0000313" key="1">
    <source>
        <dbReference type="EMBL" id="ACF46563.1"/>
    </source>
</evidence>
<dbReference type="EMBL" id="CP001108">
    <property type="protein sequence ID" value="ACF46563.1"/>
    <property type="molecule type" value="Genomic_DNA"/>
</dbReference>
<proteinExistence type="predicted"/>
<dbReference type="AlphaFoldDB" id="B4S926"/>